<name>A0A139SMC1_9BACT</name>
<evidence type="ECO:0000313" key="3">
    <source>
        <dbReference type="Proteomes" id="UP000071392"/>
    </source>
</evidence>
<feature type="signal peptide" evidence="1">
    <location>
        <begin position="1"/>
        <end position="27"/>
    </location>
</feature>
<dbReference type="AlphaFoldDB" id="A0A139SMC1"/>
<evidence type="ECO:0008006" key="4">
    <source>
        <dbReference type="Google" id="ProtNLM"/>
    </source>
</evidence>
<dbReference type="OrthoDB" id="9807574at2"/>
<dbReference type="Pfam" id="PF03922">
    <property type="entry name" value="OmpW"/>
    <property type="match status" value="1"/>
</dbReference>
<dbReference type="RefSeq" id="WP_068711873.1">
    <property type="nucleotide sequence ID" value="NZ_LSZP01000037.1"/>
</dbReference>
<reference evidence="2 3" key="1">
    <citation type="submission" date="2016-02" db="EMBL/GenBank/DDBJ databases">
        <authorList>
            <person name="Wen L."/>
            <person name="He K."/>
            <person name="Yang H."/>
        </authorList>
    </citation>
    <scope>NUCLEOTIDE SEQUENCE [LARGE SCALE GENOMIC DNA]</scope>
    <source>
        <strain evidence="2 3">CV41</strain>
    </source>
</reference>
<organism evidence="2 3">
    <name type="scientific">Cephaloticoccus capnophilus</name>
    <dbReference type="NCBI Taxonomy" id="1548208"/>
    <lineage>
        <taxon>Bacteria</taxon>
        <taxon>Pseudomonadati</taxon>
        <taxon>Verrucomicrobiota</taxon>
        <taxon>Opitutia</taxon>
        <taxon>Opitutales</taxon>
        <taxon>Opitutaceae</taxon>
        <taxon>Cephaloticoccus</taxon>
    </lineage>
</organism>
<dbReference type="Gene3D" id="2.40.160.20">
    <property type="match status" value="1"/>
</dbReference>
<keyword evidence="3" id="KW-1185">Reference proteome</keyword>
<feature type="chain" id="PRO_5007299348" description="OmpW family protein" evidence="1">
    <location>
        <begin position="28"/>
        <end position="203"/>
    </location>
</feature>
<sequence length="203" mass="21850">MKANTIKTLLAAAASVVLLGSTGFSQAAGTWNLGLGVHNISPKSSNSQALGGARTTVDDDLQPTITLEYFIYENLGIELLASLPFRHSVKAGGDYIGQTKLLPPTLSVQYYFVNASKFTPFVGVGLNYTTFFDTRASGFDLAAEDSWGFAAHAGVDYKLTERSSIRLDARWVDVETELKANGAKLGKLALDPIVFGAAWVYKF</sequence>
<dbReference type="EMBL" id="LSZP01000037">
    <property type="protein sequence ID" value="KXU35610.1"/>
    <property type="molecule type" value="Genomic_DNA"/>
</dbReference>
<dbReference type="STRING" id="1548208.AXK12_05005"/>
<proteinExistence type="predicted"/>
<protein>
    <recommendedName>
        <fullName evidence="4">OmpW family protein</fullName>
    </recommendedName>
</protein>
<keyword evidence="1" id="KW-0732">Signal</keyword>
<dbReference type="PANTHER" id="PTHR36920:SF1">
    <property type="entry name" value="OUTER MEMBRANE PROTEIN W"/>
    <property type="match status" value="1"/>
</dbReference>
<evidence type="ECO:0000313" key="2">
    <source>
        <dbReference type="EMBL" id="KXU35610.1"/>
    </source>
</evidence>
<dbReference type="InterPro" id="IPR005618">
    <property type="entry name" value="OMPW"/>
</dbReference>
<dbReference type="GO" id="GO:0055085">
    <property type="term" value="P:transmembrane transport"/>
    <property type="evidence" value="ECO:0007669"/>
    <property type="project" value="TreeGrafter"/>
</dbReference>
<dbReference type="Proteomes" id="UP000071392">
    <property type="component" value="Unassembled WGS sequence"/>
</dbReference>
<dbReference type="InterPro" id="IPR011250">
    <property type="entry name" value="OMP/PagP_B-barrel"/>
</dbReference>
<comment type="caution">
    <text evidence="2">The sequence shown here is derived from an EMBL/GenBank/DDBJ whole genome shotgun (WGS) entry which is preliminary data.</text>
</comment>
<dbReference type="SUPFAM" id="SSF56925">
    <property type="entry name" value="OMPA-like"/>
    <property type="match status" value="1"/>
</dbReference>
<evidence type="ECO:0000256" key="1">
    <source>
        <dbReference type="SAM" id="SignalP"/>
    </source>
</evidence>
<gene>
    <name evidence="2" type="ORF">AXK12_05005</name>
</gene>
<accession>A0A139SMC1</accession>
<dbReference type="PANTHER" id="PTHR36920">
    <property type="match status" value="1"/>
</dbReference>
<dbReference type="GO" id="GO:0019867">
    <property type="term" value="C:outer membrane"/>
    <property type="evidence" value="ECO:0007669"/>
    <property type="project" value="InterPro"/>
</dbReference>